<accession>A0ACC0HJ02</accession>
<comment type="caution">
    <text evidence="1">The sequence shown here is derived from an EMBL/GenBank/DDBJ whole genome shotgun (WGS) entry which is preliminary data.</text>
</comment>
<name>A0ACC0HJ02_9ERIC</name>
<dbReference type="Proteomes" id="UP001060215">
    <property type="component" value="Chromosome 5"/>
</dbReference>
<evidence type="ECO:0000313" key="2">
    <source>
        <dbReference type="Proteomes" id="UP001060215"/>
    </source>
</evidence>
<keyword evidence="2" id="KW-1185">Reference proteome</keyword>
<organism evidence="1 2">
    <name type="scientific">Camellia lanceoleosa</name>
    <dbReference type="NCBI Taxonomy" id="1840588"/>
    <lineage>
        <taxon>Eukaryota</taxon>
        <taxon>Viridiplantae</taxon>
        <taxon>Streptophyta</taxon>
        <taxon>Embryophyta</taxon>
        <taxon>Tracheophyta</taxon>
        <taxon>Spermatophyta</taxon>
        <taxon>Magnoliopsida</taxon>
        <taxon>eudicotyledons</taxon>
        <taxon>Gunneridae</taxon>
        <taxon>Pentapetalae</taxon>
        <taxon>asterids</taxon>
        <taxon>Ericales</taxon>
        <taxon>Theaceae</taxon>
        <taxon>Camellia</taxon>
    </lineage>
</organism>
<protein>
    <submittedName>
        <fullName evidence="1">BTB/POZ domain-containing protein</fullName>
    </submittedName>
</protein>
<evidence type="ECO:0000313" key="1">
    <source>
        <dbReference type="EMBL" id="KAI8012643.1"/>
    </source>
</evidence>
<sequence length="101" mass="11676">ALGFEPSNTYTDSPAQWEKFWVVTLGFEHSNTYTDSLAQCVNTAFTYHFSRIWGSLDGKTWTNLRVHENDQTMCKLGQYASWPIIGPNALLPFRFFRGYID</sequence>
<gene>
    <name evidence="1" type="ORF">LOK49_LG06G03465</name>
</gene>
<proteinExistence type="predicted"/>
<feature type="non-terminal residue" evidence="1">
    <location>
        <position position="1"/>
    </location>
</feature>
<dbReference type="EMBL" id="CM045762">
    <property type="protein sequence ID" value="KAI8012643.1"/>
    <property type="molecule type" value="Genomic_DNA"/>
</dbReference>
<reference evidence="1 2" key="1">
    <citation type="journal article" date="2022" name="Plant J.">
        <title>Chromosome-level genome of Camellia lanceoleosa provides a valuable resource for understanding genome evolution and self-incompatibility.</title>
        <authorList>
            <person name="Gong W."/>
            <person name="Xiao S."/>
            <person name="Wang L."/>
            <person name="Liao Z."/>
            <person name="Chang Y."/>
            <person name="Mo W."/>
            <person name="Hu G."/>
            <person name="Li W."/>
            <person name="Zhao G."/>
            <person name="Zhu H."/>
            <person name="Hu X."/>
            <person name="Ji K."/>
            <person name="Xiang X."/>
            <person name="Song Q."/>
            <person name="Yuan D."/>
            <person name="Jin S."/>
            <person name="Zhang L."/>
        </authorList>
    </citation>
    <scope>NUCLEOTIDE SEQUENCE [LARGE SCALE GENOMIC DNA]</scope>
    <source>
        <strain evidence="1">SQ_2022a</strain>
    </source>
</reference>